<evidence type="ECO:0000256" key="1">
    <source>
        <dbReference type="SAM" id="MobiDB-lite"/>
    </source>
</evidence>
<dbReference type="AlphaFoldDB" id="A0A8H4U7F1"/>
<reference evidence="2" key="1">
    <citation type="journal article" date="2020" name="BMC Genomics">
        <title>Correction to: Identification and distribution of gene clusters required for synthesis of sphingolipid metabolism inhibitors in diverse species of the filamentous fungus Fusarium.</title>
        <authorList>
            <person name="Kim H.S."/>
            <person name="Lohmar J.M."/>
            <person name="Busman M."/>
            <person name="Brown D.W."/>
            <person name="Naumann T.A."/>
            <person name="Divon H.H."/>
            <person name="Lysoe E."/>
            <person name="Uhlig S."/>
            <person name="Proctor R.H."/>
        </authorList>
    </citation>
    <scope>NUCLEOTIDE SEQUENCE</scope>
    <source>
        <strain evidence="2">NRRL 20472</strain>
    </source>
</reference>
<organism evidence="2 3">
    <name type="scientific">Fusarium sarcochroum</name>
    <dbReference type="NCBI Taxonomy" id="1208366"/>
    <lineage>
        <taxon>Eukaryota</taxon>
        <taxon>Fungi</taxon>
        <taxon>Dikarya</taxon>
        <taxon>Ascomycota</taxon>
        <taxon>Pezizomycotina</taxon>
        <taxon>Sordariomycetes</taxon>
        <taxon>Hypocreomycetidae</taxon>
        <taxon>Hypocreales</taxon>
        <taxon>Nectriaceae</taxon>
        <taxon>Fusarium</taxon>
        <taxon>Fusarium lateritium species complex</taxon>
    </lineage>
</organism>
<gene>
    <name evidence="2" type="ORF">FSARC_1970</name>
</gene>
<proteinExistence type="predicted"/>
<feature type="region of interest" description="Disordered" evidence="1">
    <location>
        <begin position="1"/>
        <end position="48"/>
    </location>
</feature>
<protein>
    <submittedName>
        <fullName evidence="2">Uncharacterized protein</fullName>
    </submittedName>
</protein>
<comment type="caution">
    <text evidence="2">The sequence shown here is derived from an EMBL/GenBank/DDBJ whole genome shotgun (WGS) entry which is preliminary data.</text>
</comment>
<reference evidence="2" key="2">
    <citation type="submission" date="2020-05" db="EMBL/GenBank/DDBJ databases">
        <authorList>
            <person name="Kim H.-S."/>
            <person name="Proctor R.H."/>
            <person name="Brown D.W."/>
        </authorList>
    </citation>
    <scope>NUCLEOTIDE SEQUENCE</scope>
    <source>
        <strain evidence="2">NRRL 20472</strain>
    </source>
</reference>
<keyword evidence="3" id="KW-1185">Reference proteome</keyword>
<feature type="compositionally biased region" description="Polar residues" evidence="1">
    <location>
        <begin position="30"/>
        <end position="41"/>
    </location>
</feature>
<dbReference type="OrthoDB" id="3440029at2759"/>
<dbReference type="Proteomes" id="UP000622797">
    <property type="component" value="Unassembled WGS sequence"/>
</dbReference>
<name>A0A8H4U7F1_9HYPO</name>
<dbReference type="EMBL" id="JABEXW010000101">
    <property type="protein sequence ID" value="KAF4971137.1"/>
    <property type="molecule type" value="Genomic_DNA"/>
</dbReference>
<evidence type="ECO:0000313" key="2">
    <source>
        <dbReference type="EMBL" id="KAF4971137.1"/>
    </source>
</evidence>
<evidence type="ECO:0000313" key="3">
    <source>
        <dbReference type="Proteomes" id="UP000622797"/>
    </source>
</evidence>
<sequence length="150" mass="17095">MPPVNDNEQDRTPQRNTKSVTKKKEDKNDTIQMQLNMAQDNSTRKVSDPRKYYELVQLESEWKTVESYELKDGKRRARSSRAKSPRMERIAIIAYFVLEPAVRLPSRVSNVGSGCTAIPRYLRLQAPPLSIVVLSEGVVQSTTAKTRESN</sequence>
<accession>A0A8H4U7F1</accession>